<protein>
    <submittedName>
        <fullName evidence="1">Uncharacterized protein</fullName>
    </submittedName>
</protein>
<proteinExistence type="predicted"/>
<organism evidence="1 2">
    <name type="scientific">Neotabrizicola shimadae</name>
    <dbReference type="NCBI Taxonomy" id="2807096"/>
    <lineage>
        <taxon>Bacteria</taxon>
        <taxon>Pseudomonadati</taxon>
        <taxon>Pseudomonadota</taxon>
        <taxon>Alphaproteobacteria</taxon>
        <taxon>Rhodobacterales</taxon>
        <taxon>Paracoccaceae</taxon>
        <taxon>Neotabrizicola</taxon>
    </lineage>
</organism>
<accession>A0A8G0ZTX8</accession>
<keyword evidence="2" id="KW-1185">Reference proteome</keyword>
<gene>
    <name evidence="1" type="ORF">JO391_13860</name>
</gene>
<reference evidence="1" key="1">
    <citation type="submission" date="2021-02" db="EMBL/GenBank/DDBJ databases">
        <title>Rhodobacter shimadae sp. nov., an aerobic anoxygenic phototrophic bacterium isolated from a hot spring.</title>
        <authorList>
            <person name="Muramatsu S."/>
            <person name="Haruta S."/>
            <person name="Hirose S."/>
            <person name="Hanada S."/>
        </authorList>
    </citation>
    <scope>NUCLEOTIDE SEQUENCE</scope>
    <source>
        <strain evidence="1">N10</strain>
    </source>
</reference>
<evidence type="ECO:0000313" key="2">
    <source>
        <dbReference type="Proteomes" id="UP000826300"/>
    </source>
</evidence>
<dbReference type="RefSeq" id="WP_220661061.1">
    <property type="nucleotide sequence ID" value="NZ_CP069370.1"/>
</dbReference>
<evidence type="ECO:0000313" key="1">
    <source>
        <dbReference type="EMBL" id="QYZ68841.1"/>
    </source>
</evidence>
<dbReference type="EMBL" id="CP069370">
    <property type="protein sequence ID" value="QYZ68841.1"/>
    <property type="molecule type" value="Genomic_DNA"/>
</dbReference>
<dbReference type="Proteomes" id="UP000826300">
    <property type="component" value="Chromosome"/>
</dbReference>
<dbReference type="AlphaFoldDB" id="A0A8G0ZTX8"/>
<dbReference type="KEGG" id="nsm:JO391_13860"/>
<name>A0A8G0ZTX8_9RHOB</name>
<sequence>MQMTASEAILDEFGEELSDRLFSLMRQISTLPVETRFRYALHVASNLVEGVGLAGATRIESRVLADLLLIATQLDELSIAIKIDASSAPMPHLRLC</sequence>